<comment type="similarity">
    <text evidence="3 4">Belongs to the glutamine synthetase family.</text>
</comment>
<dbReference type="Gene3D" id="3.30.590.10">
    <property type="entry name" value="Glutamine synthetase/guanido kinase, catalytic domain"/>
    <property type="match status" value="1"/>
</dbReference>
<evidence type="ECO:0000313" key="6">
    <source>
        <dbReference type="EMBL" id="RKO97650.1"/>
    </source>
</evidence>
<dbReference type="GO" id="GO:0016301">
    <property type="term" value="F:kinase activity"/>
    <property type="evidence" value="ECO:0007669"/>
    <property type="project" value="UniProtKB-KW"/>
</dbReference>
<dbReference type="AlphaFoldDB" id="A0A4P9X0X0"/>
<feature type="domain" description="GS catalytic" evidence="5">
    <location>
        <begin position="149"/>
        <end position="485"/>
    </location>
</feature>
<keyword evidence="6" id="KW-0418">Kinase</keyword>
<gene>
    <name evidence="6" type="ORF">CAUPRSCDRAFT_6202</name>
</gene>
<dbReference type="InterPro" id="IPR036651">
    <property type="entry name" value="Gln_synt_N_sf"/>
</dbReference>
<sequence length="485" mass="52794">MLPATAGHAIDAANGRVLGTGPALANTSAAAVKSKTPVIAHAEEYARLKKAGVAFVRVLWCDTVNLVRTKVIPLRRFFEDRLSTQGIRDQQCLAAMPVTGDEVLAGSPSGDLILMPDMSTLCIMPYYPSHASVFCFMYLPNGQPFACDTRALVARVLTRAKQEFDLTFNMGFELEFTLFMRNATTGAREPLDKALYAENSALDPSTSEVLDDMVMMLEAQGIAVEAYHKESAPGQYEIVLKYKEALAALDDLVRARTTLRHVAKAHGLECSFIPKPFSGEAGNSNHCHISLNRGGRNIYADPHPAPSMLPMAMGSGTSHFMAGVLHRLMPLTALLAPSYVSYERLVPQMWSGAFTVWGHGNKEAAVRAGDNNFEVKTLDGTANPHLALAGVLAAGLDGLRQRLVLPPPLQDDPATLTQAQRNAIHCQSLPSSLLMALTHLKGDALLADVLGPRLLNTFLRVKEGECKQIDVMHGAERYELFVRRY</sequence>
<proteinExistence type="inferred from homology"/>
<dbReference type="EMBL" id="ML009203">
    <property type="protein sequence ID" value="RKO97650.1"/>
    <property type="molecule type" value="Genomic_DNA"/>
</dbReference>
<dbReference type="Pfam" id="PF00120">
    <property type="entry name" value="Gln-synt_C"/>
    <property type="match status" value="1"/>
</dbReference>
<evidence type="ECO:0000256" key="4">
    <source>
        <dbReference type="RuleBase" id="RU000384"/>
    </source>
</evidence>
<dbReference type="GO" id="GO:0004356">
    <property type="term" value="F:glutamine synthetase activity"/>
    <property type="evidence" value="ECO:0007669"/>
    <property type="project" value="InterPro"/>
</dbReference>
<dbReference type="SUPFAM" id="SSF54368">
    <property type="entry name" value="Glutamine synthetase, N-terminal domain"/>
    <property type="match status" value="1"/>
</dbReference>
<dbReference type="SUPFAM" id="SSF55931">
    <property type="entry name" value="Glutamine synthetase/guanido kinase"/>
    <property type="match status" value="1"/>
</dbReference>
<evidence type="ECO:0000256" key="2">
    <source>
        <dbReference type="ARBA" id="ARBA00022598"/>
    </source>
</evidence>
<evidence type="ECO:0000256" key="3">
    <source>
        <dbReference type="PROSITE-ProRule" id="PRU01331"/>
    </source>
</evidence>
<accession>A0A4P9X0X0</accession>
<dbReference type="InterPro" id="IPR014746">
    <property type="entry name" value="Gln_synth/guanido_kin_cat_dom"/>
</dbReference>
<evidence type="ECO:0000313" key="7">
    <source>
        <dbReference type="Proteomes" id="UP000268535"/>
    </source>
</evidence>
<dbReference type="PROSITE" id="PS51987">
    <property type="entry name" value="GS_CATALYTIC"/>
    <property type="match status" value="1"/>
</dbReference>
<protein>
    <recommendedName>
        <fullName evidence="1">Glutamine synthetase</fullName>
    </recommendedName>
</protein>
<dbReference type="GO" id="GO:0006542">
    <property type="term" value="P:glutamine biosynthetic process"/>
    <property type="evidence" value="ECO:0007669"/>
    <property type="project" value="InterPro"/>
</dbReference>
<evidence type="ECO:0000259" key="5">
    <source>
        <dbReference type="PROSITE" id="PS51987"/>
    </source>
</evidence>
<name>A0A4P9X0X0_9FUNG</name>
<dbReference type="Gene3D" id="3.10.20.70">
    <property type="entry name" value="Glutamine synthetase, N-terminal domain"/>
    <property type="match status" value="1"/>
</dbReference>
<evidence type="ECO:0000256" key="1">
    <source>
        <dbReference type="ARBA" id="ARBA00021364"/>
    </source>
</evidence>
<dbReference type="InterPro" id="IPR008146">
    <property type="entry name" value="Gln_synth_cat_dom"/>
</dbReference>
<dbReference type="Proteomes" id="UP000268535">
    <property type="component" value="Unassembled WGS sequence"/>
</dbReference>
<keyword evidence="6" id="KW-0808">Transferase</keyword>
<reference evidence="7" key="1">
    <citation type="journal article" date="2018" name="Nat. Microbiol.">
        <title>Leveraging single-cell genomics to expand the fungal tree of life.</title>
        <authorList>
            <person name="Ahrendt S.R."/>
            <person name="Quandt C.A."/>
            <person name="Ciobanu D."/>
            <person name="Clum A."/>
            <person name="Salamov A."/>
            <person name="Andreopoulos B."/>
            <person name="Cheng J.F."/>
            <person name="Woyke T."/>
            <person name="Pelin A."/>
            <person name="Henrissat B."/>
            <person name="Reynolds N.K."/>
            <person name="Benny G.L."/>
            <person name="Smith M.E."/>
            <person name="James T.Y."/>
            <person name="Grigoriev I.V."/>
        </authorList>
    </citation>
    <scope>NUCLEOTIDE SEQUENCE [LARGE SCALE GENOMIC DNA]</scope>
    <source>
        <strain evidence="7">ATCC 52028</strain>
    </source>
</reference>
<keyword evidence="2" id="KW-0436">Ligase</keyword>
<dbReference type="SMART" id="SM01230">
    <property type="entry name" value="Gln-synt_C"/>
    <property type="match status" value="1"/>
</dbReference>
<dbReference type="PANTHER" id="PTHR43785:SF2">
    <property type="entry name" value="TYPE-1 GLUTAMINE SYNTHETASE 1"/>
    <property type="match status" value="1"/>
</dbReference>
<dbReference type="PANTHER" id="PTHR43785">
    <property type="entry name" value="GAMMA-GLUTAMYLPUTRESCINE SYNTHETASE"/>
    <property type="match status" value="1"/>
</dbReference>
<organism evidence="6 7">
    <name type="scientific">Caulochytrium protostelioides</name>
    <dbReference type="NCBI Taxonomy" id="1555241"/>
    <lineage>
        <taxon>Eukaryota</taxon>
        <taxon>Fungi</taxon>
        <taxon>Fungi incertae sedis</taxon>
        <taxon>Chytridiomycota</taxon>
        <taxon>Chytridiomycota incertae sedis</taxon>
        <taxon>Chytridiomycetes</taxon>
        <taxon>Caulochytriales</taxon>
        <taxon>Caulochytriaceae</taxon>
        <taxon>Caulochytrium</taxon>
    </lineage>
</organism>